<dbReference type="EMBL" id="LBSA01000006">
    <property type="protein sequence ID" value="KKQ10383.1"/>
    <property type="molecule type" value="Genomic_DNA"/>
</dbReference>
<dbReference type="PANTHER" id="PTHR43630:SF2">
    <property type="entry name" value="GLYCOSYLTRANSFERASE"/>
    <property type="match status" value="1"/>
</dbReference>
<reference evidence="2 3" key="1">
    <citation type="journal article" date="2015" name="Nature">
        <title>rRNA introns, odd ribosomes, and small enigmatic genomes across a large radiation of phyla.</title>
        <authorList>
            <person name="Brown C.T."/>
            <person name="Hug L.A."/>
            <person name="Thomas B.C."/>
            <person name="Sharon I."/>
            <person name="Castelle C.J."/>
            <person name="Singh A."/>
            <person name="Wilkins M.J."/>
            <person name="Williams K.H."/>
            <person name="Banfield J.F."/>
        </authorList>
    </citation>
    <scope>NUCLEOTIDE SEQUENCE [LARGE SCALE GENOMIC DNA]</scope>
</reference>
<comment type="caution">
    <text evidence="2">The sequence shown here is derived from an EMBL/GenBank/DDBJ whole genome shotgun (WGS) entry which is preliminary data.</text>
</comment>
<dbReference type="CDD" id="cd02511">
    <property type="entry name" value="Beta4Glucosyltransferase"/>
    <property type="match status" value="1"/>
</dbReference>
<dbReference type="PANTHER" id="PTHR43630">
    <property type="entry name" value="POLY-BETA-1,6-N-ACETYL-D-GLUCOSAMINE SYNTHASE"/>
    <property type="match status" value="1"/>
</dbReference>
<organism evidence="2 3">
    <name type="scientific">Candidatus Daviesbacteria bacterium GW2011_GWB1_36_5</name>
    <dbReference type="NCBI Taxonomy" id="1618426"/>
    <lineage>
        <taxon>Bacteria</taxon>
        <taxon>Candidatus Daviesiibacteriota</taxon>
    </lineage>
</organism>
<dbReference type="AlphaFoldDB" id="A0A0G0EU19"/>
<accession>A0A0G0EU19</accession>
<protein>
    <submittedName>
        <fullName evidence="2">Glycosyl transferase family 2</fullName>
    </submittedName>
</protein>
<dbReference type="Pfam" id="PF00535">
    <property type="entry name" value="Glycos_transf_2"/>
    <property type="match status" value="1"/>
</dbReference>
<dbReference type="Proteomes" id="UP000034492">
    <property type="component" value="Unassembled WGS sequence"/>
</dbReference>
<dbReference type="InterPro" id="IPR001173">
    <property type="entry name" value="Glyco_trans_2-like"/>
</dbReference>
<feature type="domain" description="Glycosyltransferase 2-like" evidence="1">
    <location>
        <begin position="3"/>
        <end position="138"/>
    </location>
</feature>
<dbReference type="SUPFAM" id="SSF53448">
    <property type="entry name" value="Nucleotide-diphospho-sugar transferases"/>
    <property type="match status" value="1"/>
</dbReference>
<evidence type="ECO:0000313" key="3">
    <source>
        <dbReference type="Proteomes" id="UP000034492"/>
    </source>
</evidence>
<keyword evidence="2" id="KW-0808">Transferase</keyword>
<name>A0A0G0EU19_9BACT</name>
<proteinExistence type="predicted"/>
<sequence>MISAVVLTKNEEDFIRNCLESVKWVDEIIIVDSGSTDKTLDIAKNYTSKIIHTKNDDFSQRRNLGMEKASGEWVLYIDSDERVLLPLREEIEALVNRDNGVSAYAISRRNIIFGKEVNYGLYKKDWVIKLLRKRDFKGFKGKVHEYPKFEGDLGYTKNSLLHLTHRDIDQITIKSLAWSKIDARLRMDAGHPKMTGWRFLRILITELFNQGFKRGGFFNGTVGVMDSLVQVFSLLITYIRLWQMQQKGFDDIYKDIDRRLKENEFKDI</sequence>
<dbReference type="Gene3D" id="3.90.550.10">
    <property type="entry name" value="Spore Coat Polysaccharide Biosynthesis Protein SpsA, Chain A"/>
    <property type="match status" value="1"/>
</dbReference>
<gene>
    <name evidence="2" type="ORF">US19_C0006G0025</name>
</gene>
<evidence type="ECO:0000259" key="1">
    <source>
        <dbReference type="Pfam" id="PF00535"/>
    </source>
</evidence>
<dbReference type="GO" id="GO:0016740">
    <property type="term" value="F:transferase activity"/>
    <property type="evidence" value="ECO:0007669"/>
    <property type="project" value="UniProtKB-KW"/>
</dbReference>
<dbReference type="InterPro" id="IPR029044">
    <property type="entry name" value="Nucleotide-diphossugar_trans"/>
</dbReference>
<evidence type="ECO:0000313" key="2">
    <source>
        <dbReference type="EMBL" id="KKQ10383.1"/>
    </source>
</evidence>